<comment type="caution">
    <text evidence="2">The sequence shown here is derived from an EMBL/GenBank/DDBJ whole genome shotgun (WGS) entry which is preliminary data.</text>
</comment>
<protein>
    <submittedName>
        <fullName evidence="2">Uncharacterized protein</fullName>
    </submittedName>
</protein>
<proteinExistence type="predicted"/>
<dbReference type="Proteomes" id="UP000275408">
    <property type="component" value="Unassembled WGS sequence"/>
</dbReference>
<dbReference type="EMBL" id="RCHS01003131">
    <property type="protein sequence ID" value="RMX43799.1"/>
    <property type="molecule type" value="Genomic_DNA"/>
</dbReference>
<evidence type="ECO:0000313" key="2">
    <source>
        <dbReference type="EMBL" id="RMX43799.1"/>
    </source>
</evidence>
<keyword evidence="1" id="KW-0472">Membrane</keyword>
<reference evidence="2 3" key="1">
    <citation type="journal article" date="2018" name="Sci. Rep.">
        <title>Comparative analysis of the Pocillopora damicornis genome highlights role of immune system in coral evolution.</title>
        <authorList>
            <person name="Cunning R."/>
            <person name="Bay R.A."/>
            <person name="Gillette P."/>
            <person name="Baker A.C."/>
            <person name="Traylor-Knowles N."/>
        </authorList>
    </citation>
    <scope>NUCLEOTIDE SEQUENCE [LARGE SCALE GENOMIC DNA]</scope>
    <source>
        <strain evidence="2">RSMAS</strain>
        <tissue evidence="2">Whole animal</tissue>
    </source>
</reference>
<gene>
    <name evidence="2" type="ORF">pdam_00017064</name>
</gene>
<dbReference type="AlphaFoldDB" id="A0A3M6TR30"/>
<sequence>MLLFVTDTDVEKGNKRKRFEPDQFLGGSAANPSPDSLYSVLTDYLEAQRARINDLRVAKWTTEGADVAYHLNLTESSKRRPDLEEGDVIAFLTNRNTGQTEIEKLTHENSARAVLAGVISRSAYIYAHAPRHSSEKGSTETVCVIGVVKVKVVGTVQNGERIYVALHHPGVAIPETQIPLRPMADRRPVLLGQALESKSSYSQDKVQLVQCFVSIVLGIQSGQINNAIEDLQEKMQRKFEDVVVKDRSKWIRGLKWKIFIFLVVVGLLSGLLYEFLAPGTWFQYQLCKRGCIKGHSATFKFTTHDIQYIKVYGLEFTWEKLKKNKKLDLEGCQPFNATAGYRYYLNLDRCAYGERIVLDHKPPIRGPTVFAINSNCSAVYFVNKDKWQPYTSAEHIQRVPPCV</sequence>
<evidence type="ECO:0000256" key="1">
    <source>
        <dbReference type="SAM" id="Phobius"/>
    </source>
</evidence>
<feature type="transmembrane region" description="Helical" evidence="1">
    <location>
        <begin position="258"/>
        <end position="282"/>
    </location>
</feature>
<organism evidence="2 3">
    <name type="scientific">Pocillopora damicornis</name>
    <name type="common">Cauliflower coral</name>
    <name type="synonym">Millepora damicornis</name>
    <dbReference type="NCBI Taxonomy" id="46731"/>
    <lineage>
        <taxon>Eukaryota</taxon>
        <taxon>Metazoa</taxon>
        <taxon>Cnidaria</taxon>
        <taxon>Anthozoa</taxon>
        <taxon>Hexacorallia</taxon>
        <taxon>Scleractinia</taxon>
        <taxon>Astrocoeniina</taxon>
        <taxon>Pocilloporidae</taxon>
        <taxon>Pocillopora</taxon>
    </lineage>
</organism>
<keyword evidence="3" id="KW-1185">Reference proteome</keyword>
<name>A0A3M6TR30_POCDA</name>
<accession>A0A3M6TR30</accession>
<keyword evidence="1" id="KW-1133">Transmembrane helix</keyword>
<dbReference type="OrthoDB" id="5959030at2759"/>
<evidence type="ECO:0000313" key="3">
    <source>
        <dbReference type="Proteomes" id="UP000275408"/>
    </source>
</evidence>
<keyword evidence="1" id="KW-0812">Transmembrane</keyword>